<evidence type="ECO:0000313" key="1">
    <source>
        <dbReference type="EMBL" id="VFQ97020.1"/>
    </source>
</evidence>
<evidence type="ECO:0008006" key="3">
    <source>
        <dbReference type="Google" id="ProtNLM"/>
    </source>
</evidence>
<organism evidence="1 2">
    <name type="scientific">Cuscuta campestris</name>
    <dbReference type="NCBI Taxonomy" id="132261"/>
    <lineage>
        <taxon>Eukaryota</taxon>
        <taxon>Viridiplantae</taxon>
        <taxon>Streptophyta</taxon>
        <taxon>Embryophyta</taxon>
        <taxon>Tracheophyta</taxon>
        <taxon>Spermatophyta</taxon>
        <taxon>Magnoliopsida</taxon>
        <taxon>eudicotyledons</taxon>
        <taxon>Gunneridae</taxon>
        <taxon>Pentapetalae</taxon>
        <taxon>asterids</taxon>
        <taxon>lamiids</taxon>
        <taxon>Solanales</taxon>
        <taxon>Convolvulaceae</taxon>
        <taxon>Cuscuteae</taxon>
        <taxon>Cuscuta</taxon>
        <taxon>Cuscuta subgen. Grammica</taxon>
        <taxon>Cuscuta sect. Cleistogrammica</taxon>
    </lineage>
</organism>
<dbReference type="AlphaFoldDB" id="A0A484N7K9"/>
<dbReference type="EMBL" id="OOIL02006272">
    <property type="protein sequence ID" value="VFQ97020.1"/>
    <property type="molecule type" value="Genomic_DNA"/>
</dbReference>
<evidence type="ECO:0000313" key="2">
    <source>
        <dbReference type="Proteomes" id="UP000595140"/>
    </source>
</evidence>
<dbReference type="Proteomes" id="UP000595140">
    <property type="component" value="Unassembled WGS sequence"/>
</dbReference>
<gene>
    <name evidence="1" type="ORF">CCAM_LOCUS38796</name>
</gene>
<reference evidence="1 2" key="1">
    <citation type="submission" date="2018-04" db="EMBL/GenBank/DDBJ databases">
        <authorList>
            <person name="Vogel A."/>
        </authorList>
    </citation>
    <scope>NUCLEOTIDE SEQUENCE [LARGE SCALE GENOMIC DNA]</scope>
</reference>
<proteinExistence type="predicted"/>
<name>A0A484N7K9_9ASTE</name>
<sequence length="124" mass="13717">MANITSFTAFVEILNTVARPCLDIYVYGVILLQFLCGQKNISSIFVVTMRGRIEDGDDVICEKLKMSGCNGQIAADMIKLALDCTQKNTIRPSALTIVKRFGAIAVHHKVWPPCKVDTVYAFAF</sequence>
<dbReference type="Gene3D" id="1.10.510.10">
    <property type="entry name" value="Transferase(Phosphotransferase) domain 1"/>
    <property type="match status" value="1"/>
</dbReference>
<keyword evidence="2" id="KW-1185">Reference proteome</keyword>
<protein>
    <recommendedName>
        <fullName evidence="3">Serine-threonine/tyrosine-protein kinase catalytic domain-containing protein</fullName>
    </recommendedName>
</protein>
<dbReference type="OrthoDB" id="4062651at2759"/>
<accession>A0A484N7K9</accession>